<dbReference type="InterPro" id="IPR000847">
    <property type="entry name" value="LysR_HTH_N"/>
</dbReference>
<dbReference type="Gene3D" id="1.10.10.10">
    <property type="entry name" value="Winged helix-like DNA-binding domain superfamily/Winged helix DNA-binding domain"/>
    <property type="match status" value="1"/>
</dbReference>
<keyword evidence="7" id="KW-1185">Reference proteome</keyword>
<dbReference type="Pfam" id="PF03466">
    <property type="entry name" value="LysR_substrate"/>
    <property type="match status" value="1"/>
</dbReference>
<dbReference type="SUPFAM" id="SSF46785">
    <property type="entry name" value="Winged helix' DNA-binding domain"/>
    <property type="match status" value="1"/>
</dbReference>
<dbReference type="EMBL" id="CXST01000001">
    <property type="protein sequence ID" value="CTQ41910.1"/>
    <property type="molecule type" value="Genomic_DNA"/>
</dbReference>
<dbReference type="GO" id="GO:0006351">
    <property type="term" value="P:DNA-templated transcription"/>
    <property type="evidence" value="ECO:0007669"/>
    <property type="project" value="TreeGrafter"/>
</dbReference>
<gene>
    <name evidence="6" type="primary">dmlR_2</name>
    <name evidence="6" type="ORF">LAL4801_00330</name>
</gene>
<dbReference type="PANTHER" id="PTHR30537:SF3">
    <property type="entry name" value="TRANSCRIPTIONAL REGULATORY PROTEIN"/>
    <property type="match status" value="1"/>
</dbReference>
<evidence type="ECO:0000256" key="2">
    <source>
        <dbReference type="ARBA" id="ARBA00023015"/>
    </source>
</evidence>
<dbReference type="STRING" id="187304.B0E33_00005"/>
<dbReference type="InterPro" id="IPR036388">
    <property type="entry name" value="WH-like_DNA-bd_sf"/>
</dbReference>
<feature type="domain" description="HTH lysR-type" evidence="5">
    <location>
        <begin position="30"/>
        <end position="87"/>
    </location>
</feature>
<evidence type="ECO:0000256" key="3">
    <source>
        <dbReference type="ARBA" id="ARBA00023125"/>
    </source>
</evidence>
<comment type="similarity">
    <text evidence="1">Belongs to the LysR transcriptional regulatory family.</text>
</comment>
<name>A0A0M6XYP6_9HYPH</name>
<evidence type="ECO:0000259" key="5">
    <source>
        <dbReference type="PROSITE" id="PS50931"/>
    </source>
</evidence>
<dbReference type="SUPFAM" id="SSF53850">
    <property type="entry name" value="Periplasmic binding protein-like II"/>
    <property type="match status" value="1"/>
</dbReference>
<evidence type="ECO:0000256" key="1">
    <source>
        <dbReference type="ARBA" id="ARBA00009437"/>
    </source>
</evidence>
<dbReference type="GO" id="GO:0003700">
    <property type="term" value="F:DNA-binding transcription factor activity"/>
    <property type="evidence" value="ECO:0007669"/>
    <property type="project" value="InterPro"/>
</dbReference>
<dbReference type="Pfam" id="PF00126">
    <property type="entry name" value="HTH_1"/>
    <property type="match status" value="1"/>
</dbReference>
<evidence type="ECO:0000313" key="6">
    <source>
        <dbReference type="EMBL" id="CTQ41910.1"/>
    </source>
</evidence>
<keyword evidence="2" id="KW-0805">Transcription regulation</keyword>
<organism evidence="6 7">
    <name type="scientific">Roseibium aggregatum</name>
    <dbReference type="NCBI Taxonomy" id="187304"/>
    <lineage>
        <taxon>Bacteria</taxon>
        <taxon>Pseudomonadati</taxon>
        <taxon>Pseudomonadota</taxon>
        <taxon>Alphaproteobacteria</taxon>
        <taxon>Hyphomicrobiales</taxon>
        <taxon>Stappiaceae</taxon>
        <taxon>Roseibium</taxon>
    </lineage>
</organism>
<dbReference type="AlphaFoldDB" id="A0A0M6XYP6"/>
<evidence type="ECO:0000256" key="4">
    <source>
        <dbReference type="ARBA" id="ARBA00023163"/>
    </source>
</evidence>
<dbReference type="Proteomes" id="UP000048926">
    <property type="component" value="Unassembled WGS sequence"/>
</dbReference>
<dbReference type="GO" id="GO:0043565">
    <property type="term" value="F:sequence-specific DNA binding"/>
    <property type="evidence" value="ECO:0007669"/>
    <property type="project" value="TreeGrafter"/>
</dbReference>
<protein>
    <submittedName>
        <fullName evidence="6">D-malate degradation protein R</fullName>
    </submittedName>
</protein>
<dbReference type="PROSITE" id="PS50931">
    <property type="entry name" value="HTH_LYSR"/>
    <property type="match status" value="1"/>
</dbReference>
<dbReference type="Gene3D" id="3.40.190.290">
    <property type="match status" value="1"/>
</dbReference>
<keyword evidence="3" id="KW-0238">DNA-binding</keyword>
<accession>A0A0M6XYP6</accession>
<proteinExistence type="inferred from homology"/>
<evidence type="ECO:0000313" key="7">
    <source>
        <dbReference type="Proteomes" id="UP000048926"/>
    </source>
</evidence>
<dbReference type="InterPro" id="IPR005119">
    <property type="entry name" value="LysR_subst-bd"/>
</dbReference>
<dbReference type="InterPro" id="IPR036390">
    <property type="entry name" value="WH_DNA-bd_sf"/>
</dbReference>
<dbReference type="PANTHER" id="PTHR30537">
    <property type="entry name" value="HTH-TYPE TRANSCRIPTIONAL REGULATOR"/>
    <property type="match status" value="1"/>
</dbReference>
<dbReference type="InterPro" id="IPR058163">
    <property type="entry name" value="LysR-type_TF_proteobact-type"/>
</dbReference>
<keyword evidence="4" id="KW-0804">Transcription</keyword>
<sequence length="322" mass="35150">MNAAAIMPGIGHQLKNKPERAGHRGKQIDMNWDDIRIFLAIARTGQILAAARRLGLNHATVARRLTSLEDSIGTRLFDRSTSGCLLTEAGSRFFDRAERIEAEAVAAEADLTNNTPEISGTVRIGAPDGFGVAYLAPRLGKLTEKHPGLTVQLVPVPRSFSLSRREADIAVTIDRPETGRLVAGKLVDYSLGLYASKTYLESRGTPASASNLIDHDLIGYVEDLLYSPSLNYGTEILKDWTARFEIASALGQTEAVRSGAGIGILHDFIARDNADLVAVLPEIKLHRAYWMVTHESSRPLRHVAAAQDFLRDQVARDKAIFG</sequence>
<reference evidence="7" key="1">
    <citation type="submission" date="2015-07" db="EMBL/GenBank/DDBJ databases">
        <authorList>
            <person name="Rodrigo-Torres Lidia"/>
            <person name="Arahal R.David."/>
        </authorList>
    </citation>
    <scope>NUCLEOTIDE SEQUENCE [LARGE SCALE GENOMIC DNA]</scope>
    <source>
        <strain evidence="7">CECT 4801</strain>
    </source>
</reference>